<gene>
    <name evidence="2" type="ORF">AVT10_08710</name>
</gene>
<dbReference type="RefSeq" id="WP_066694518.1">
    <property type="nucleotide sequence ID" value="NZ_LQQO01000063.1"/>
</dbReference>
<sequence>MLHDPIIPAAEVDPDVAQAIIDFRPVVGRIRDLSARAVKLPEGHRQRVGYEKQIRDDMDLLRIRAERIGGDWTDASLLIAVQNDIDSRARRVAQPRYATKRVHDDRVMQAVAREQRAKTALDAATMEMESATSARQAAEHAAKHFEARRTGR</sequence>
<proteinExistence type="predicted"/>
<dbReference type="Proteomes" id="UP000076609">
    <property type="component" value="Unassembled WGS sequence"/>
</dbReference>
<protein>
    <submittedName>
        <fullName evidence="2">Uncharacterized protein</fullName>
    </submittedName>
</protein>
<organism evidence="2 3">
    <name type="scientific">Sphingomonas hankookensis</name>
    <dbReference type="NCBI Taxonomy" id="563996"/>
    <lineage>
        <taxon>Bacteria</taxon>
        <taxon>Pseudomonadati</taxon>
        <taxon>Pseudomonadota</taxon>
        <taxon>Alphaproteobacteria</taxon>
        <taxon>Sphingomonadales</taxon>
        <taxon>Sphingomonadaceae</taxon>
        <taxon>Sphingomonas</taxon>
    </lineage>
</organism>
<comment type="caution">
    <text evidence="2">The sequence shown here is derived from an EMBL/GenBank/DDBJ whole genome shotgun (WGS) entry which is preliminary data.</text>
</comment>
<evidence type="ECO:0000313" key="3">
    <source>
        <dbReference type="Proteomes" id="UP000076609"/>
    </source>
</evidence>
<evidence type="ECO:0000313" key="2">
    <source>
        <dbReference type="EMBL" id="KZE08623.1"/>
    </source>
</evidence>
<feature type="region of interest" description="Disordered" evidence="1">
    <location>
        <begin position="132"/>
        <end position="152"/>
    </location>
</feature>
<name>A0ABR5Y7U9_9SPHN</name>
<accession>A0ABR5Y7U9</accession>
<evidence type="ECO:0000256" key="1">
    <source>
        <dbReference type="SAM" id="MobiDB-lite"/>
    </source>
</evidence>
<feature type="compositionally biased region" description="Basic and acidic residues" evidence="1">
    <location>
        <begin position="137"/>
        <end position="152"/>
    </location>
</feature>
<reference evidence="3" key="1">
    <citation type="submission" date="2016-01" db="EMBL/GenBank/DDBJ databases">
        <title>Draft genome of Chromobacterium sp. F49.</title>
        <authorList>
            <person name="Hong K.W."/>
        </authorList>
    </citation>
    <scope>NUCLEOTIDE SEQUENCE [LARGE SCALE GENOMIC DNA]</scope>
    <source>
        <strain evidence="3">CN3</strain>
    </source>
</reference>
<dbReference type="EMBL" id="LQQO01000063">
    <property type="protein sequence ID" value="KZE08623.1"/>
    <property type="molecule type" value="Genomic_DNA"/>
</dbReference>
<keyword evidence="3" id="KW-1185">Reference proteome</keyword>